<organism evidence="1">
    <name type="scientific">Siphoviridae sp. cthL03</name>
    <dbReference type="NCBI Taxonomy" id="2825615"/>
    <lineage>
        <taxon>Viruses</taxon>
        <taxon>Duplodnaviria</taxon>
        <taxon>Heunggongvirae</taxon>
        <taxon>Uroviricota</taxon>
        <taxon>Caudoviricetes</taxon>
    </lineage>
</organism>
<accession>A0A8S5PEU6</accession>
<reference evidence="1" key="1">
    <citation type="journal article" date="2021" name="Proc. Natl. Acad. Sci. U.S.A.">
        <title>A Catalog of Tens of Thousands of Viruses from Human Metagenomes Reveals Hidden Associations with Chronic Diseases.</title>
        <authorList>
            <person name="Tisza M.J."/>
            <person name="Buck C.B."/>
        </authorList>
    </citation>
    <scope>NUCLEOTIDE SEQUENCE</scope>
    <source>
        <strain evidence="1">CthL03</strain>
    </source>
</reference>
<evidence type="ECO:0000313" key="1">
    <source>
        <dbReference type="EMBL" id="DAE05598.1"/>
    </source>
</evidence>
<name>A0A8S5PEU6_9CAUD</name>
<dbReference type="EMBL" id="BK015413">
    <property type="protein sequence ID" value="DAE05598.1"/>
    <property type="molecule type" value="Genomic_DNA"/>
</dbReference>
<sequence>MKAELNFNNCFFEISEMIGKIPNNIAANEEDALDKMAVVVKRNVESRLNRSSLDDDAKNYDGSKPYKHMKDDVKYSVSRDRSDGLYAKIQGGKKTGYKWKFLNDGTVKNGKIHTRATHFMDFSLKDSEHDIEIIINNTINKSM</sequence>
<proteinExistence type="predicted"/>
<protein>
    <submittedName>
        <fullName evidence="1">Type I neck protein</fullName>
    </submittedName>
</protein>